<proteinExistence type="inferred from homology"/>
<comment type="subcellular location">
    <subcellularLocation>
        <location evidence="1">Cell inner membrane</location>
        <topology evidence="1">Single-pass membrane protein</topology>
    </subcellularLocation>
</comment>
<comment type="similarity">
    <text evidence="2">Belongs to the GSP G family.</text>
</comment>
<dbReference type="InterPro" id="IPR013545">
    <property type="entry name" value="T2SS_protein-GspG_C"/>
</dbReference>
<evidence type="ECO:0000256" key="2">
    <source>
        <dbReference type="ARBA" id="ARBA00009984"/>
    </source>
</evidence>
<dbReference type="Proteomes" id="UP000624703">
    <property type="component" value="Unassembled WGS sequence"/>
</dbReference>
<dbReference type="NCBIfam" id="TIGR02532">
    <property type="entry name" value="IV_pilin_GFxxxE"/>
    <property type="match status" value="1"/>
</dbReference>
<feature type="transmembrane region" description="Helical" evidence="11">
    <location>
        <begin position="21"/>
        <end position="43"/>
    </location>
</feature>
<evidence type="ECO:0000256" key="5">
    <source>
        <dbReference type="ARBA" id="ARBA00022481"/>
    </source>
</evidence>
<dbReference type="EMBL" id="JAENIM010000046">
    <property type="protein sequence ID" value="MBK1792606.1"/>
    <property type="molecule type" value="Genomic_DNA"/>
</dbReference>
<dbReference type="RefSeq" id="WP_200312618.1">
    <property type="nucleotide sequence ID" value="NZ_JAENIM010000046.1"/>
</dbReference>
<evidence type="ECO:0000256" key="1">
    <source>
        <dbReference type="ARBA" id="ARBA00004377"/>
    </source>
</evidence>
<evidence type="ECO:0000313" key="14">
    <source>
        <dbReference type="Proteomes" id="UP000624703"/>
    </source>
</evidence>
<feature type="domain" description="Type II secretion system protein GspG C-terminal" evidence="12">
    <location>
        <begin position="44"/>
        <end position="144"/>
    </location>
</feature>
<evidence type="ECO:0000256" key="6">
    <source>
        <dbReference type="ARBA" id="ARBA00022519"/>
    </source>
</evidence>
<dbReference type="NCBIfam" id="TIGR01710">
    <property type="entry name" value="typeII_sec_gspG"/>
    <property type="match status" value="1"/>
</dbReference>
<keyword evidence="5" id="KW-0488">Methylation</keyword>
<dbReference type="AlphaFoldDB" id="A0A8J7MFP2"/>
<feature type="region of interest" description="Disordered" evidence="10">
    <location>
        <begin position="122"/>
        <end position="151"/>
    </location>
</feature>
<organism evidence="13 14">
    <name type="scientific">Persicirhabdus sediminis</name>
    <dbReference type="NCBI Taxonomy" id="454144"/>
    <lineage>
        <taxon>Bacteria</taxon>
        <taxon>Pseudomonadati</taxon>
        <taxon>Verrucomicrobiota</taxon>
        <taxon>Verrucomicrobiia</taxon>
        <taxon>Verrucomicrobiales</taxon>
        <taxon>Verrucomicrobiaceae</taxon>
        <taxon>Persicirhabdus</taxon>
    </lineage>
</organism>
<dbReference type="InterPro" id="IPR000983">
    <property type="entry name" value="Bac_GSPG_pilin"/>
</dbReference>
<dbReference type="PROSITE" id="PS00409">
    <property type="entry name" value="PROKAR_NTER_METHYL"/>
    <property type="match status" value="1"/>
</dbReference>
<evidence type="ECO:0000256" key="11">
    <source>
        <dbReference type="SAM" id="Phobius"/>
    </source>
</evidence>
<evidence type="ECO:0000259" key="12">
    <source>
        <dbReference type="Pfam" id="PF08334"/>
    </source>
</evidence>
<keyword evidence="4" id="KW-1003">Cell membrane</keyword>
<sequence length="151" mass="16516">MMKTHKMSLKESGRMTSKGFSLLEMVIVLGIIAVILGLSIGMMTGMQDTAKYVAVDADMQKFTSKLEAYKMNAGSYPSQAQGLEALVNKPSSSPVPRRWVQLLTSIPKDPWDGDYVYKYPSSKDPRSYEIISKGPDGVEGGGDDISSLDKK</sequence>
<keyword evidence="9 11" id="KW-0472">Membrane</keyword>
<dbReference type="Pfam" id="PF08334">
    <property type="entry name" value="T2SSG"/>
    <property type="match status" value="1"/>
</dbReference>
<evidence type="ECO:0000256" key="9">
    <source>
        <dbReference type="ARBA" id="ARBA00023136"/>
    </source>
</evidence>
<comment type="caution">
    <text evidence="13">The sequence shown here is derived from an EMBL/GenBank/DDBJ whole genome shotgun (WGS) entry which is preliminary data.</text>
</comment>
<dbReference type="Pfam" id="PF07963">
    <property type="entry name" value="N_methyl"/>
    <property type="match status" value="1"/>
</dbReference>
<dbReference type="InterPro" id="IPR045584">
    <property type="entry name" value="Pilin-like"/>
</dbReference>
<dbReference type="SUPFAM" id="SSF54523">
    <property type="entry name" value="Pili subunits"/>
    <property type="match status" value="1"/>
</dbReference>
<evidence type="ECO:0000256" key="4">
    <source>
        <dbReference type="ARBA" id="ARBA00022475"/>
    </source>
</evidence>
<dbReference type="GO" id="GO:0005886">
    <property type="term" value="C:plasma membrane"/>
    <property type="evidence" value="ECO:0007669"/>
    <property type="project" value="UniProtKB-SubCell"/>
</dbReference>
<evidence type="ECO:0000256" key="7">
    <source>
        <dbReference type="ARBA" id="ARBA00022692"/>
    </source>
</evidence>
<name>A0A8J7MFP2_9BACT</name>
<keyword evidence="6" id="KW-0997">Cell inner membrane</keyword>
<gene>
    <name evidence="13" type="primary">gspG</name>
    <name evidence="13" type="ORF">JIN82_15685</name>
</gene>
<dbReference type="GO" id="GO:0015627">
    <property type="term" value="C:type II protein secretion system complex"/>
    <property type="evidence" value="ECO:0007669"/>
    <property type="project" value="InterPro"/>
</dbReference>
<keyword evidence="8 11" id="KW-1133">Transmembrane helix</keyword>
<evidence type="ECO:0000313" key="13">
    <source>
        <dbReference type="EMBL" id="MBK1792606.1"/>
    </source>
</evidence>
<dbReference type="Gene3D" id="3.30.700.10">
    <property type="entry name" value="Glycoprotein, Type 4 Pilin"/>
    <property type="match status" value="1"/>
</dbReference>
<keyword evidence="14" id="KW-1185">Reference proteome</keyword>
<dbReference type="GO" id="GO:0015628">
    <property type="term" value="P:protein secretion by the type II secretion system"/>
    <property type="evidence" value="ECO:0007669"/>
    <property type="project" value="InterPro"/>
</dbReference>
<evidence type="ECO:0000256" key="8">
    <source>
        <dbReference type="ARBA" id="ARBA00022989"/>
    </source>
</evidence>
<dbReference type="InterPro" id="IPR010054">
    <property type="entry name" value="Type2_sec_GspG"/>
</dbReference>
<accession>A0A8J7MFP2</accession>
<evidence type="ECO:0000256" key="10">
    <source>
        <dbReference type="SAM" id="MobiDB-lite"/>
    </source>
</evidence>
<protein>
    <recommendedName>
        <fullName evidence="3">Type II secretion system core protein G</fullName>
    </recommendedName>
</protein>
<dbReference type="InterPro" id="IPR012902">
    <property type="entry name" value="N_methyl_site"/>
</dbReference>
<dbReference type="PRINTS" id="PR00813">
    <property type="entry name" value="BCTERIALGSPG"/>
</dbReference>
<reference evidence="13" key="1">
    <citation type="submission" date="2021-01" db="EMBL/GenBank/DDBJ databases">
        <title>Modified the classification status of verrucomicrobia.</title>
        <authorList>
            <person name="Feng X."/>
        </authorList>
    </citation>
    <scope>NUCLEOTIDE SEQUENCE</scope>
    <source>
        <strain evidence="13">_KCTC 22039</strain>
    </source>
</reference>
<evidence type="ECO:0000256" key="3">
    <source>
        <dbReference type="ARBA" id="ARBA00020042"/>
    </source>
</evidence>
<keyword evidence="7 11" id="KW-0812">Transmembrane</keyword>